<gene>
    <name evidence="2" type="ORF">ACFFTR_06105</name>
</gene>
<dbReference type="Pfam" id="PF15428">
    <property type="entry name" value="Imm26"/>
    <property type="match status" value="1"/>
</dbReference>
<accession>A0ABV5M1C5</accession>
<dbReference type="Proteomes" id="UP001589608">
    <property type="component" value="Unassembled WGS sequence"/>
</dbReference>
<reference evidence="2 3" key="1">
    <citation type="submission" date="2024-09" db="EMBL/GenBank/DDBJ databases">
        <authorList>
            <person name="Sun Q."/>
            <person name="Mori K."/>
        </authorList>
    </citation>
    <scope>NUCLEOTIDE SEQUENCE [LARGE SCALE GENOMIC DNA]</scope>
    <source>
        <strain evidence="2 3">JCM 3307</strain>
    </source>
</reference>
<evidence type="ECO:0000256" key="1">
    <source>
        <dbReference type="SAM" id="MobiDB-lite"/>
    </source>
</evidence>
<comment type="caution">
    <text evidence="2">The sequence shown here is derived from an EMBL/GenBank/DDBJ whole genome shotgun (WGS) entry which is preliminary data.</text>
</comment>
<dbReference type="InterPro" id="IPR029278">
    <property type="entry name" value="Imm26"/>
</dbReference>
<name>A0ABV5M1C5_9ACTN</name>
<organism evidence="2 3">
    <name type="scientific">Dactylosporangium vinaceum</name>
    <dbReference type="NCBI Taxonomy" id="53362"/>
    <lineage>
        <taxon>Bacteria</taxon>
        <taxon>Bacillati</taxon>
        <taxon>Actinomycetota</taxon>
        <taxon>Actinomycetes</taxon>
        <taxon>Micromonosporales</taxon>
        <taxon>Micromonosporaceae</taxon>
        <taxon>Dactylosporangium</taxon>
    </lineage>
</organism>
<evidence type="ECO:0000313" key="2">
    <source>
        <dbReference type="EMBL" id="MFB9442655.1"/>
    </source>
</evidence>
<sequence length="174" mass="19580">MADQARQVGSDHGLELRPVQPSRKKLRPGDIFVMRAATGQHLYGRVVAVDLPEDRAPLPGCNMIYVYDILREAAEPVPIAELTPDRLLIPPMFINRLGWSRGYMQTVAHTDLTAEDLLEQHCFVDYLRRGYVDEKGKQLPARTDPCGEWGLASYLVLSDYVHKALRGEQPVADI</sequence>
<dbReference type="RefSeq" id="WP_223103395.1">
    <property type="nucleotide sequence ID" value="NZ_CP061913.1"/>
</dbReference>
<feature type="region of interest" description="Disordered" evidence="1">
    <location>
        <begin position="1"/>
        <end position="20"/>
    </location>
</feature>
<protein>
    <submittedName>
        <fullName evidence="2">Imm26 family immunity protein</fullName>
    </submittedName>
</protein>
<keyword evidence="3" id="KW-1185">Reference proteome</keyword>
<dbReference type="EMBL" id="JBHMCA010000017">
    <property type="protein sequence ID" value="MFB9442655.1"/>
    <property type="molecule type" value="Genomic_DNA"/>
</dbReference>
<proteinExistence type="predicted"/>
<evidence type="ECO:0000313" key="3">
    <source>
        <dbReference type="Proteomes" id="UP001589608"/>
    </source>
</evidence>